<keyword evidence="1" id="KW-0175">Coiled coil</keyword>
<dbReference type="AlphaFoldDB" id="A0A7C9FY43"/>
<evidence type="ECO:0000259" key="4">
    <source>
        <dbReference type="Pfam" id="PF13600"/>
    </source>
</evidence>
<feature type="coiled-coil region" evidence="1">
    <location>
        <begin position="169"/>
        <end position="196"/>
    </location>
</feature>
<reference evidence="5 6" key="1">
    <citation type="submission" date="2019-10" db="EMBL/GenBank/DDBJ databases">
        <title>Draft Genome Sequence of Cytophagaceae sp. SJW1-29.</title>
        <authorList>
            <person name="Choi A."/>
        </authorList>
    </citation>
    <scope>NUCLEOTIDE SEQUENCE [LARGE SCALE GENOMIC DNA]</scope>
    <source>
        <strain evidence="5 6">SJW1-29</strain>
    </source>
</reference>
<dbReference type="Pfam" id="PF13598">
    <property type="entry name" value="DUF4139"/>
    <property type="match status" value="1"/>
</dbReference>
<feature type="chain" id="PRO_5028988331" evidence="2">
    <location>
        <begin position="18"/>
        <end position="534"/>
    </location>
</feature>
<dbReference type="PANTHER" id="PTHR31005">
    <property type="entry name" value="DUF4139 DOMAIN-CONTAINING PROTEIN"/>
    <property type="match status" value="1"/>
</dbReference>
<dbReference type="InterPro" id="IPR037291">
    <property type="entry name" value="DUF4139"/>
</dbReference>
<keyword evidence="2" id="KW-0732">Signal</keyword>
<comment type="caution">
    <text evidence="5">The sequence shown here is derived from an EMBL/GenBank/DDBJ whole genome shotgun (WGS) entry which is preliminary data.</text>
</comment>
<evidence type="ECO:0000313" key="5">
    <source>
        <dbReference type="EMBL" id="MPR32008.1"/>
    </source>
</evidence>
<dbReference type="Pfam" id="PF13600">
    <property type="entry name" value="DUF4140"/>
    <property type="match status" value="1"/>
</dbReference>
<feature type="domain" description="DUF4140" evidence="4">
    <location>
        <begin position="35"/>
        <end position="132"/>
    </location>
</feature>
<evidence type="ECO:0000256" key="2">
    <source>
        <dbReference type="SAM" id="SignalP"/>
    </source>
</evidence>
<dbReference type="InterPro" id="IPR011935">
    <property type="entry name" value="CHP02231"/>
</dbReference>
<dbReference type="PANTHER" id="PTHR31005:SF8">
    <property type="entry name" value="DUF4139 DOMAIN-CONTAINING PROTEIN"/>
    <property type="match status" value="1"/>
</dbReference>
<feature type="domain" description="DUF4139" evidence="3">
    <location>
        <begin position="218"/>
        <end position="528"/>
    </location>
</feature>
<name>A0A7C9FY43_9BACT</name>
<keyword evidence="6" id="KW-1185">Reference proteome</keyword>
<proteinExistence type="predicted"/>
<dbReference type="RefSeq" id="WP_152756176.1">
    <property type="nucleotide sequence ID" value="NZ_WHLY01000002.1"/>
</dbReference>
<protein>
    <submittedName>
        <fullName evidence="5">Mucoidy inhibitor MuiA family protein</fullName>
    </submittedName>
</protein>
<evidence type="ECO:0000313" key="6">
    <source>
        <dbReference type="Proteomes" id="UP000479293"/>
    </source>
</evidence>
<organism evidence="5 6">
    <name type="scientific">Salmonirosea aquatica</name>
    <dbReference type="NCBI Taxonomy" id="2654236"/>
    <lineage>
        <taxon>Bacteria</taxon>
        <taxon>Pseudomonadati</taxon>
        <taxon>Bacteroidota</taxon>
        <taxon>Cytophagia</taxon>
        <taxon>Cytophagales</taxon>
        <taxon>Spirosomataceae</taxon>
        <taxon>Salmonirosea</taxon>
    </lineage>
</organism>
<accession>A0A7C9FY43</accession>
<feature type="signal peptide" evidence="2">
    <location>
        <begin position="1"/>
        <end position="17"/>
    </location>
</feature>
<evidence type="ECO:0000259" key="3">
    <source>
        <dbReference type="Pfam" id="PF13598"/>
    </source>
</evidence>
<dbReference type="NCBIfam" id="TIGR02231">
    <property type="entry name" value="mucoidy inhibitor MuiA family protein"/>
    <property type="match status" value="1"/>
</dbReference>
<feature type="coiled-coil region" evidence="1">
    <location>
        <begin position="102"/>
        <end position="129"/>
    </location>
</feature>
<dbReference type="InterPro" id="IPR025554">
    <property type="entry name" value="DUF4140"/>
</dbReference>
<gene>
    <name evidence="5" type="ORF">GBK04_01270</name>
</gene>
<sequence>MRNIIFFLTLAWGTLSAAFSQTNSPQTVSPTLTHATIFLNRAELTATAKTTIQAGEQRVLVENIPLTIDPNSMQVTGTGNAIITGVRFVRDYLRNAPRPANIQRLDDTLRTVQDDIAAAELSYSVLEEEKKLILINKQVSGSASGVKVTELKELANFYRERLTDIGTKLLRIKEQLTAWKEQEKNIQNQLSDWQNRRKQPTGGIEVSLTASARTTLNLDISYVVNGAGWRPVYDLRVKDTQQPVSLSYKAQVYQNTGQNWENIKLTLSTYNPALGGNKPELTTQYVDFPQPIVMRREMAKFSAAPAIKGSVVEAAAPMADVQSSADFTQIEVNDLSVTFDIALPYDIPTGNQPQLVDIARHEVPATFRHFAIPKLDQDAFLVAQLSGWEKYNLLNGTANVYFQGTYVGETQLTTQNTNDTLTLSLGRDKKVIVERERLNEFSSKRFIGSNIRETVTYRITVRNTKPEAVQLTLEDQVPISQNSDIEVNVEEVSGAKRNPETGKLSWDINLKPNENRTFDIRFEIKYPKGRTVVF</sequence>
<dbReference type="EMBL" id="WHLY01000002">
    <property type="protein sequence ID" value="MPR32008.1"/>
    <property type="molecule type" value="Genomic_DNA"/>
</dbReference>
<dbReference type="Proteomes" id="UP000479293">
    <property type="component" value="Unassembled WGS sequence"/>
</dbReference>
<evidence type="ECO:0000256" key="1">
    <source>
        <dbReference type="SAM" id="Coils"/>
    </source>
</evidence>